<sequence>MTLGEGRCFHSGFGLMTLVLVPAPAPAPPRVSPTLAKCNYAEKIKGAFGNPYLDELALDAHRLSTFHCQLDHDILERIHLLHVGLLDVSMIAIGSGSDFFNEKIGLEREKYEVHPRDFMQMQ</sequence>
<keyword evidence="2" id="KW-1185">Reference proteome</keyword>
<dbReference type="EMBL" id="JAHXZJ010002982">
    <property type="protein sequence ID" value="KAH0534364.1"/>
    <property type="molecule type" value="Genomic_DNA"/>
</dbReference>
<evidence type="ECO:0000313" key="1">
    <source>
        <dbReference type="EMBL" id="KAH0534364.1"/>
    </source>
</evidence>
<organism evidence="1 2">
    <name type="scientific">Cotesia glomerata</name>
    <name type="common">Lepidopteran parasitic wasp</name>
    <name type="synonym">Apanteles glomeratus</name>
    <dbReference type="NCBI Taxonomy" id="32391"/>
    <lineage>
        <taxon>Eukaryota</taxon>
        <taxon>Metazoa</taxon>
        <taxon>Ecdysozoa</taxon>
        <taxon>Arthropoda</taxon>
        <taxon>Hexapoda</taxon>
        <taxon>Insecta</taxon>
        <taxon>Pterygota</taxon>
        <taxon>Neoptera</taxon>
        <taxon>Endopterygota</taxon>
        <taxon>Hymenoptera</taxon>
        <taxon>Apocrita</taxon>
        <taxon>Ichneumonoidea</taxon>
        <taxon>Braconidae</taxon>
        <taxon>Microgastrinae</taxon>
        <taxon>Cotesia</taxon>
    </lineage>
</organism>
<evidence type="ECO:0000313" key="2">
    <source>
        <dbReference type="Proteomes" id="UP000826195"/>
    </source>
</evidence>
<name>A0AAV7HWH5_COTGL</name>
<dbReference type="Proteomes" id="UP000826195">
    <property type="component" value="Unassembled WGS sequence"/>
</dbReference>
<proteinExistence type="predicted"/>
<accession>A0AAV7HWH5</accession>
<dbReference type="AlphaFoldDB" id="A0AAV7HWH5"/>
<gene>
    <name evidence="1" type="ORF">KQX54_003418</name>
</gene>
<reference evidence="1 2" key="1">
    <citation type="journal article" date="2021" name="J. Hered.">
        <title>A chromosome-level genome assembly of the parasitoid wasp, Cotesia glomerata (Hymenoptera: Braconidae).</title>
        <authorList>
            <person name="Pinto B.J."/>
            <person name="Weis J.J."/>
            <person name="Gamble T."/>
            <person name="Ode P.J."/>
            <person name="Paul R."/>
            <person name="Zaspel J.M."/>
        </authorList>
    </citation>
    <scope>NUCLEOTIDE SEQUENCE [LARGE SCALE GENOMIC DNA]</scope>
    <source>
        <strain evidence="1">CgM1</strain>
    </source>
</reference>
<protein>
    <submittedName>
        <fullName evidence="1">Uncharacterized protein</fullName>
    </submittedName>
</protein>
<comment type="caution">
    <text evidence="1">The sequence shown here is derived from an EMBL/GenBank/DDBJ whole genome shotgun (WGS) entry which is preliminary data.</text>
</comment>